<dbReference type="Pfam" id="PF25876">
    <property type="entry name" value="HH_MFP_RND"/>
    <property type="match status" value="1"/>
</dbReference>
<dbReference type="PROSITE" id="PS51257">
    <property type="entry name" value="PROKAR_LIPOPROTEIN"/>
    <property type="match status" value="1"/>
</dbReference>
<reference evidence="5 6" key="1">
    <citation type="submission" date="2018-12" db="EMBL/GenBank/DDBJ databases">
        <title>Marinifilum JC070 sp. nov., a marine bacterium isolated from Yongle Blue Hole in the South China Sea.</title>
        <authorList>
            <person name="Fu T."/>
        </authorList>
    </citation>
    <scope>NUCLEOTIDE SEQUENCE [LARGE SCALE GENOMIC DNA]</scope>
    <source>
        <strain evidence="5 6">JC070</strain>
    </source>
</reference>
<evidence type="ECO:0000256" key="1">
    <source>
        <dbReference type="ARBA" id="ARBA00009477"/>
    </source>
</evidence>
<dbReference type="NCBIfam" id="TIGR01730">
    <property type="entry name" value="RND_mfp"/>
    <property type="match status" value="1"/>
</dbReference>
<dbReference type="Gene3D" id="2.40.50.100">
    <property type="match status" value="1"/>
</dbReference>
<name>A0ABX1WTR8_9BACT</name>
<dbReference type="Pfam" id="PF25917">
    <property type="entry name" value="BSH_RND"/>
    <property type="match status" value="1"/>
</dbReference>
<evidence type="ECO:0000259" key="3">
    <source>
        <dbReference type="Pfam" id="PF25876"/>
    </source>
</evidence>
<proteinExistence type="inferred from homology"/>
<comment type="similarity">
    <text evidence="1">Belongs to the membrane fusion protein (MFP) (TC 8.A.1) family.</text>
</comment>
<sequence length="358" mass="40012">MKMMKTTKILILLMVITAGLFSCKDKNEKKVELVQPVKIFKVNASGNQQTKVFTGLVKESREVRMAFQVPGPLVKLNVDQGQFVKKGEVIAELDKRDFKVNLESANANYENAKLQAERYAALYQKKSTSKSVYDQTQAAFKLARAQKEAAENALEDTKIYAPFTGYIQSMFVENFEKIGAGQPIVSILDLNNLEVTVALSENDFLMRNTFESFTCSFENFKNTNFNLSLIDIERKPNGDNFFKMRLQLDANKQQVVPGMVASVSVSLKSEGTKSYKVPVESVFSNKGKSYVWIFDNNKQCVKQREVKMLGFDSKGMVNLADGISNGEIIVAAGVHSLREGQKVKMLVKKSNTNVGGQL</sequence>
<evidence type="ECO:0000256" key="2">
    <source>
        <dbReference type="SAM" id="Coils"/>
    </source>
</evidence>
<dbReference type="InterPro" id="IPR006143">
    <property type="entry name" value="RND_pump_MFP"/>
</dbReference>
<organism evidence="5 6">
    <name type="scientific">Marinifilum caeruleilacunae</name>
    <dbReference type="NCBI Taxonomy" id="2499076"/>
    <lineage>
        <taxon>Bacteria</taxon>
        <taxon>Pseudomonadati</taxon>
        <taxon>Bacteroidota</taxon>
        <taxon>Bacteroidia</taxon>
        <taxon>Marinilabiliales</taxon>
        <taxon>Marinifilaceae</taxon>
    </lineage>
</organism>
<comment type="caution">
    <text evidence="5">The sequence shown here is derived from an EMBL/GenBank/DDBJ whole genome shotgun (WGS) entry which is preliminary data.</text>
</comment>
<dbReference type="EMBL" id="RZNH01000007">
    <property type="protein sequence ID" value="NOU59407.1"/>
    <property type="molecule type" value="Genomic_DNA"/>
</dbReference>
<accession>A0ABX1WTR8</accession>
<feature type="domain" description="Multidrug resistance protein MdtA-like barrel-sandwich hybrid" evidence="4">
    <location>
        <begin position="62"/>
        <end position="187"/>
    </location>
</feature>
<dbReference type="SUPFAM" id="SSF111369">
    <property type="entry name" value="HlyD-like secretion proteins"/>
    <property type="match status" value="1"/>
</dbReference>
<dbReference type="PANTHER" id="PTHR30469">
    <property type="entry name" value="MULTIDRUG RESISTANCE PROTEIN MDTA"/>
    <property type="match status" value="1"/>
</dbReference>
<evidence type="ECO:0000259" key="4">
    <source>
        <dbReference type="Pfam" id="PF25917"/>
    </source>
</evidence>
<keyword evidence="6" id="KW-1185">Reference proteome</keyword>
<dbReference type="Gene3D" id="2.40.420.20">
    <property type="match status" value="1"/>
</dbReference>
<dbReference type="InterPro" id="IPR058624">
    <property type="entry name" value="MdtA-like_HH"/>
</dbReference>
<dbReference type="RefSeq" id="WP_171594686.1">
    <property type="nucleotide sequence ID" value="NZ_RZNH01000007.1"/>
</dbReference>
<feature type="coiled-coil region" evidence="2">
    <location>
        <begin position="95"/>
        <end position="153"/>
    </location>
</feature>
<dbReference type="Gene3D" id="2.40.30.170">
    <property type="match status" value="1"/>
</dbReference>
<dbReference type="Gene3D" id="1.10.287.470">
    <property type="entry name" value="Helix hairpin bin"/>
    <property type="match status" value="1"/>
</dbReference>
<protein>
    <submittedName>
        <fullName evidence="5">Efflux RND transporter periplasmic adaptor subunit</fullName>
    </submittedName>
</protein>
<evidence type="ECO:0000313" key="6">
    <source>
        <dbReference type="Proteomes" id="UP000732105"/>
    </source>
</evidence>
<dbReference type="Proteomes" id="UP000732105">
    <property type="component" value="Unassembled WGS sequence"/>
</dbReference>
<evidence type="ECO:0000313" key="5">
    <source>
        <dbReference type="EMBL" id="NOU59407.1"/>
    </source>
</evidence>
<gene>
    <name evidence="5" type="ORF">ELS83_06230</name>
</gene>
<feature type="domain" description="Multidrug resistance protein MdtA-like alpha-helical hairpin" evidence="3">
    <location>
        <begin position="98"/>
        <end position="159"/>
    </location>
</feature>
<keyword evidence="2" id="KW-0175">Coiled coil</keyword>
<dbReference type="InterPro" id="IPR058625">
    <property type="entry name" value="MdtA-like_BSH"/>
</dbReference>